<evidence type="ECO:0000313" key="3">
    <source>
        <dbReference type="Proteomes" id="UP000245728"/>
    </source>
</evidence>
<dbReference type="CDD" id="cd07184">
    <property type="entry name" value="E_set_Isoamylase_like_N"/>
    <property type="match status" value="1"/>
</dbReference>
<dbReference type="InterPro" id="IPR014756">
    <property type="entry name" value="Ig_E-set"/>
</dbReference>
<dbReference type="InterPro" id="IPR013783">
    <property type="entry name" value="Ig-like_fold"/>
</dbReference>
<keyword evidence="3" id="KW-1185">Reference proteome</keyword>
<accession>A0A2S2E3Z3</accession>
<evidence type="ECO:0000259" key="1">
    <source>
        <dbReference type="Pfam" id="PF02922"/>
    </source>
</evidence>
<dbReference type="GO" id="GO:0004553">
    <property type="term" value="F:hydrolase activity, hydrolyzing O-glycosyl compounds"/>
    <property type="evidence" value="ECO:0007669"/>
    <property type="project" value="InterPro"/>
</dbReference>
<gene>
    <name evidence="2" type="ORF">HMF8227_01759</name>
</gene>
<evidence type="ECO:0000313" key="2">
    <source>
        <dbReference type="EMBL" id="AWL12232.1"/>
    </source>
</evidence>
<dbReference type="Pfam" id="PF02922">
    <property type="entry name" value="CBM_48"/>
    <property type="match status" value="1"/>
</dbReference>
<dbReference type="SUPFAM" id="SSF81296">
    <property type="entry name" value="E set domains"/>
    <property type="match status" value="1"/>
</dbReference>
<dbReference type="KEGG" id="salh:HMF8227_01759"/>
<proteinExistence type="predicted"/>
<dbReference type="EMBL" id="CP029347">
    <property type="protein sequence ID" value="AWL12232.1"/>
    <property type="molecule type" value="Genomic_DNA"/>
</dbReference>
<dbReference type="GO" id="GO:0005975">
    <property type="term" value="P:carbohydrate metabolic process"/>
    <property type="evidence" value="ECO:0007669"/>
    <property type="project" value="InterPro"/>
</dbReference>
<feature type="domain" description="Glycoside hydrolase family 13 N-terminal" evidence="1">
    <location>
        <begin position="26"/>
        <end position="87"/>
    </location>
</feature>
<organism evidence="2 3">
    <name type="scientific">Saliniradius amylolyticus</name>
    <dbReference type="NCBI Taxonomy" id="2183582"/>
    <lineage>
        <taxon>Bacteria</taxon>
        <taxon>Pseudomonadati</taxon>
        <taxon>Pseudomonadota</taxon>
        <taxon>Gammaproteobacteria</taxon>
        <taxon>Alteromonadales</taxon>
        <taxon>Alteromonadaceae</taxon>
        <taxon>Saliniradius</taxon>
    </lineage>
</organism>
<reference evidence="2 3" key="1">
    <citation type="submission" date="2018-05" db="EMBL/GenBank/DDBJ databases">
        <title>Salinimonas sp. HMF8227 Genome sequencing and assembly.</title>
        <authorList>
            <person name="Kang H."/>
            <person name="Kang J."/>
            <person name="Cha I."/>
            <person name="Kim H."/>
            <person name="Joh K."/>
        </authorList>
    </citation>
    <scope>NUCLEOTIDE SEQUENCE [LARGE SCALE GENOMIC DNA]</scope>
    <source>
        <strain evidence="2 3">HMF8227</strain>
    </source>
</reference>
<dbReference type="Gene3D" id="2.60.40.10">
    <property type="entry name" value="Immunoglobulins"/>
    <property type="match status" value="1"/>
</dbReference>
<dbReference type="OrthoDB" id="5451596at2"/>
<dbReference type="AlphaFoldDB" id="A0A2S2E3Z3"/>
<dbReference type="RefSeq" id="WP_109339827.1">
    <property type="nucleotide sequence ID" value="NZ_CP029347.1"/>
</dbReference>
<dbReference type="InterPro" id="IPR004193">
    <property type="entry name" value="Glyco_hydro_13_N"/>
</dbReference>
<dbReference type="Proteomes" id="UP000245728">
    <property type="component" value="Chromosome"/>
</dbReference>
<sequence>MSVKKQYLKTKPVCKVTFRLKKDEAGQARQVRLLGDFNQWDYQSSPMKRLKSGDFTTTLELPKDKEYQFRYLLDDSQWENDWHADAYRPSPVSYDDNSVIRV</sequence>
<protein>
    <recommendedName>
        <fullName evidence="1">Glycoside hydrolase family 13 N-terminal domain-containing protein</fullName>
    </recommendedName>
</protein>
<name>A0A2S2E3Z3_9ALTE</name>